<evidence type="ECO:0000313" key="3">
    <source>
        <dbReference type="Proteomes" id="UP000678499"/>
    </source>
</evidence>
<dbReference type="Pfam" id="PF00814">
    <property type="entry name" value="TsaD"/>
    <property type="match status" value="2"/>
</dbReference>
<feature type="domain" description="Gcp-like" evidence="1">
    <location>
        <begin position="119"/>
        <end position="204"/>
    </location>
</feature>
<sequence length="251" mass="28172">MEREYDLPPDAFIPRIEDFCASFLHGVTKHLCARVQRAMEYLRDQEVWADGIRPTLVVSGGVACNEYIRSKLGIVCDAYEYDIKIPPPKLCTDNGIMIAWNGVERWRVGAGMTTDYDSVTFVGKVCSTMRSVCVEQLRRVSEDPFFLTFFFSSVSPNARQVVSGGVACNEYIRSKLGIVCDAYEYDIKIPPPKLCTDNGIMIAWNGVERWRVGAGMTTDYDSVTFVGKSPIGTSEADEVEKKQIKCSWVKL</sequence>
<feature type="domain" description="Gcp-like" evidence="1">
    <location>
        <begin position="13"/>
        <end position="100"/>
    </location>
</feature>
<dbReference type="PANTHER" id="PTHR11735">
    <property type="entry name" value="TRNA N6-ADENOSINE THREONYLCARBAMOYLTRANSFERASE"/>
    <property type="match status" value="1"/>
</dbReference>
<dbReference type="InterPro" id="IPR043129">
    <property type="entry name" value="ATPase_NBD"/>
</dbReference>
<gene>
    <name evidence="2" type="ORF">NMOB1V02_LOCUS5947</name>
</gene>
<accession>A0A7R9BMS7</accession>
<dbReference type="EMBL" id="CAJPEX010001160">
    <property type="protein sequence ID" value="CAG0918389.1"/>
    <property type="molecule type" value="Genomic_DNA"/>
</dbReference>
<proteinExistence type="predicted"/>
<dbReference type="Gene3D" id="3.30.420.40">
    <property type="match status" value="4"/>
</dbReference>
<dbReference type="EMBL" id="OA883197">
    <property type="protein sequence ID" value="CAD7278237.1"/>
    <property type="molecule type" value="Genomic_DNA"/>
</dbReference>
<protein>
    <recommendedName>
        <fullName evidence="1">Gcp-like domain-containing protein</fullName>
    </recommendedName>
</protein>
<dbReference type="AlphaFoldDB" id="A0A7R9BMS7"/>
<dbReference type="PANTHER" id="PTHR11735:SF6">
    <property type="entry name" value="TRNA N6-ADENOSINE THREONYLCARBAMOYLTRANSFERASE, MITOCHONDRIAL"/>
    <property type="match status" value="1"/>
</dbReference>
<dbReference type="InterPro" id="IPR000905">
    <property type="entry name" value="Gcp-like_dom"/>
</dbReference>
<dbReference type="Proteomes" id="UP000678499">
    <property type="component" value="Unassembled WGS sequence"/>
</dbReference>
<dbReference type="SUPFAM" id="SSF53067">
    <property type="entry name" value="Actin-like ATPase domain"/>
    <property type="match status" value="1"/>
</dbReference>
<organism evidence="2">
    <name type="scientific">Notodromas monacha</name>
    <dbReference type="NCBI Taxonomy" id="399045"/>
    <lineage>
        <taxon>Eukaryota</taxon>
        <taxon>Metazoa</taxon>
        <taxon>Ecdysozoa</taxon>
        <taxon>Arthropoda</taxon>
        <taxon>Crustacea</taxon>
        <taxon>Oligostraca</taxon>
        <taxon>Ostracoda</taxon>
        <taxon>Podocopa</taxon>
        <taxon>Podocopida</taxon>
        <taxon>Cypridocopina</taxon>
        <taxon>Cypridoidea</taxon>
        <taxon>Cyprididae</taxon>
        <taxon>Notodromas</taxon>
    </lineage>
</organism>
<dbReference type="OrthoDB" id="10259622at2759"/>
<evidence type="ECO:0000313" key="2">
    <source>
        <dbReference type="EMBL" id="CAD7278237.1"/>
    </source>
</evidence>
<evidence type="ECO:0000259" key="1">
    <source>
        <dbReference type="Pfam" id="PF00814"/>
    </source>
</evidence>
<name>A0A7R9BMS7_9CRUS</name>
<reference evidence="2" key="1">
    <citation type="submission" date="2020-11" db="EMBL/GenBank/DDBJ databases">
        <authorList>
            <person name="Tran Van P."/>
        </authorList>
    </citation>
    <scope>NUCLEOTIDE SEQUENCE</scope>
</reference>
<dbReference type="GO" id="GO:0005739">
    <property type="term" value="C:mitochondrion"/>
    <property type="evidence" value="ECO:0007669"/>
    <property type="project" value="TreeGrafter"/>
</dbReference>
<keyword evidence="3" id="KW-1185">Reference proteome</keyword>